<sequence length="92" mass="10474">MGRCSEIEEEASDEAQALNASPPCILFSFFALLYHNYDPLVIHRLPRLDSKPTHWAPLIYQARWQLAGQHTGEGDRNVKERCQKVLAKVLAI</sequence>
<dbReference type="AlphaFoldDB" id="V2YDD1"/>
<reference evidence="1 2" key="1">
    <citation type="journal article" date="2014" name="BMC Genomics">
        <title>Genome and secretome analysis of the hemibiotrophic fungal pathogen, Moniliophthora roreri, which causes frosty pod rot disease of cacao: mechanisms of the biotrophic and necrotrophic phases.</title>
        <authorList>
            <person name="Meinhardt L.W."/>
            <person name="Costa G.G.L."/>
            <person name="Thomazella D.P.T."/>
            <person name="Teixeira P.J.P.L."/>
            <person name="Carazzolle M.F."/>
            <person name="Schuster S.C."/>
            <person name="Carlson J.E."/>
            <person name="Guiltinan M.J."/>
            <person name="Mieczkowski P."/>
            <person name="Farmer A."/>
            <person name="Ramaraj T."/>
            <person name="Crozier J."/>
            <person name="Davis R.E."/>
            <person name="Shao J."/>
            <person name="Melnick R.L."/>
            <person name="Pereira G.A.G."/>
            <person name="Bailey B.A."/>
        </authorList>
    </citation>
    <scope>NUCLEOTIDE SEQUENCE [LARGE SCALE GENOMIC DNA]</scope>
    <source>
        <strain evidence="1 2">MCA 2997</strain>
    </source>
</reference>
<dbReference type="Proteomes" id="UP000017559">
    <property type="component" value="Unassembled WGS sequence"/>
</dbReference>
<dbReference type="KEGG" id="mrr:Moror_16906"/>
<keyword evidence="2" id="KW-1185">Reference proteome</keyword>
<gene>
    <name evidence="1" type="ORF">Moror_16906</name>
</gene>
<protein>
    <submittedName>
        <fullName evidence="1">Uncharacterized protein</fullName>
    </submittedName>
</protein>
<name>V2YDD1_MONRO</name>
<dbReference type="HOGENOM" id="CLU_2413775_0_0_1"/>
<dbReference type="EMBL" id="AWSO01000528">
    <property type="protein sequence ID" value="ESK89689.1"/>
    <property type="molecule type" value="Genomic_DNA"/>
</dbReference>
<evidence type="ECO:0000313" key="1">
    <source>
        <dbReference type="EMBL" id="ESK89689.1"/>
    </source>
</evidence>
<comment type="caution">
    <text evidence="1">The sequence shown here is derived from an EMBL/GenBank/DDBJ whole genome shotgun (WGS) entry which is preliminary data.</text>
</comment>
<organism evidence="1 2">
    <name type="scientific">Moniliophthora roreri (strain MCA 2997)</name>
    <name type="common">Cocoa frosty pod rot fungus</name>
    <name type="synonym">Crinipellis roreri</name>
    <dbReference type="NCBI Taxonomy" id="1381753"/>
    <lineage>
        <taxon>Eukaryota</taxon>
        <taxon>Fungi</taxon>
        <taxon>Dikarya</taxon>
        <taxon>Basidiomycota</taxon>
        <taxon>Agaricomycotina</taxon>
        <taxon>Agaricomycetes</taxon>
        <taxon>Agaricomycetidae</taxon>
        <taxon>Agaricales</taxon>
        <taxon>Marasmiineae</taxon>
        <taxon>Marasmiaceae</taxon>
        <taxon>Moniliophthora</taxon>
    </lineage>
</organism>
<evidence type="ECO:0000313" key="2">
    <source>
        <dbReference type="Proteomes" id="UP000017559"/>
    </source>
</evidence>
<accession>V2YDD1</accession>
<proteinExistence type="predicted"/>